<proteinExistence type="predicted"/>
<comment type="caution">
    <text evidence="1">The sequence shown here is derived from an EMBL/GenBank/DDBJ whole genome shotgun (WGS) entry which is preliminary data.</text>
</comment>
<name>A0ACC7NYT4_9BACL</name>
<accession>A0ACC7NYT4</accession>
<dbReference type="EMBL" id="JBJURJ010000007">
    <property type="protein sequence ID" value="MFM9329184.1"/>
    <property type="molecule type" value="Genomic_DNA"/>
</dbReference>
<reference evidence="1" key="1">
    <citation type="submission" date="2024-12" db="EMBL/GenBank/DDBJ databases">
        <authorList>
            <person name="Wu N."/>
        </authorList>
    </citation>
    <scope>NUCLEOTIDE SEQUENCE</scope>
    <source>
        <strain evidence="1">P15</strain>
    </source>
</reference>
<gene>
    <name evidence="1" type="ORF">ACI1P1_12885</name>
</gene>
<evidence type="ECO:0000313" key="2">
    <source>
        <dbReference type="Proteomes" id="UP001631969"/>
    </source>
</evidence>
<keyword evidence="2" id="KW-1185">Reference proteome</keyword>
<evidence type="ECO:0000313" key="1">
    <source>
        <dbReference type="EMBL" id="MFM9329184.1"/>
    </source>
</evidence>
<protein>
    <submittedName>
        <fullName evidence="1">Phosphoglucomutase</fullName>
    </submittedName>
</protein>
<organism evidence="1 2">
    <name type="scientific">Paenibacillus mesotrionivorans</name>
    <dbReference type="NCBI Taxonomy" id="3160968"/>
    <lineage>
        <taxon>Bacteria</taxon>
        <taxon>Bacillati</taxon>
        <taxon>Bacillota</taxon>
        <taxon>Bacilli</taxon>
        <taxon>Bacillales</taxon>
        <taxon>Paenibacillaceae</taxon>
        <taxon>Paenibacillus</taxon>
    </lineage>
</organism>
<dbReference type="Proteomes" id="UP001631969">
    <property type="component" value="Unassembled WGS sequence"/>
</dbReference>
<sequence length="137" mass="15107">MAYPEQQDVFVEKLNKKQDGGVYVIDEQVQLADGAYEGLLAHDNAINSTVKVFTGPKLTGQEIIAWTLSTPAETPWRRRIRIFAEAAVVFVSYETPGDQVEADDVNALQEALMATQAELDRYKTVGLVDGGLFNEGE</sequence>